<evidence type="ECO:0000313" key="2">
    <source>
        <dbReference type="Proteomes" id="UP000824120"/>
    </source>
</evidence>
<dbReference type="AlphaFoldDB" id="A0A9J5YMN9"/>
<dbReference type="EMBL" id="JACXVP010000006">
    <property type="protein sequence ID" value="KAG5600174.1"/>
    <property type="molecule type" value="Genomic_DNA"/>
</dbReference>
<accession>A0A9J5YMN9</accession>
<gene>
    <name evidence="1" type="ORF">H5410_031544</name>
</gene>
<dbReference type="Proteomes" id="UP000824120">
    <property type="component" value="Chromosome 6"/>
</dbReference>
<keyword evidence="2" id="KW-1185">Reference proteome</keyword>
<proteinExistence type="predicted"/>
<name>A0A9J5YMN9_SOLCO</name>
<protein>
    <submittedName>
        <fullName evidence="1">Uncharacterized protein</fullName>
    </submittedName>
</protein>
<organism evidence="1 2">
    <name type="scientific">Solanum commersonii</name>
    <name type="common">Commerson's wild potato</name>
    <name type="synonym">Commerson's nightshade</name>
    <dbReference type="NCBI Taxonomy" id="4109"/>
    <lineage>
        <taxon>Eukaryota</taxon>
        <taxon>Viridiplantae</taxon>
        <taxon>Streptophyta</taxon>
        <taxon>Embryophyta</taxon>
        <taxon>Tracheophyta</taxon>
        <taxon>Spermatophyta</taxon>
        <taxon>Magnoliopsida</taxon>
        <taxon>eudicotyledons</taxon>
        <taxon>Gunneridae</taxon>
        <taxon>Pentapetalae</taxon>
        <taxon>asterids</taxon>
        <taxon>lamiids</taxon>
        <taxon>Solanales</taxon>
        <taxon>Solanaceae</taxon>
        <taxon>Solanoideae</taxon>
        <taxon>Solaneae</taxon>
        <taxon>Solanum</taxon>
    </lineage>
</organism>
<comment type="caution">
    <text evidence="1">The sequence shown here is derived from an EMBL/GenBank/DDBJ whole genome shotgun (WGS) entry which is preliminary data.</text>
</comment>
<evidence type="ECO:0000313" key="1">
    <source>
        <dbReference type="EMBL" id="KAG5600174.1"/>
    </source>
</evidence>
<sequence>MDDGWNWPKTNGNCHFLAVQAVLWQRMMGEGLEKFPGKKENVLGKENFGKKEEQTSREGGENLRRDFWKSGEERWSWGVERLGGGRGCTILGKDEKLWYLI</sequence>
<reference evidence="1 2" key="1">
    <citation type="submission" date="2020-09" db="EMBL/GenBank/DDBJ databases">
        <title>De no assembly of potato wild relative species, Solanum commersonii.</title>
        <authorList>
            <person name="Cho K."/>
        </authorList>
    </citation>
    <scope>NUCLEOTIDE SEQUENCE [LARGE SCALE GENOMIC DNA]</scope>
    <source>
        <strain evidence="1">LZ3.2</strain>
        <tissue evidence="1">Leaf</tissue>
    </source>
</reference>